<organism evidence="1 2">
    <name type="scientific">Actinoalloteichus caeruleus DSM 43889</name>
    <dbReference type="NCBI Taxonomy" id="1120930"/>
    <lineage>
        <taxon>Bacteria</taxon>
        <taxon>Bacillati</taxon>
        <taxon>Actinomycetota</taxon>
        <taxon>Actinomycetes</taxon>
        <taxon>Pseudonocardiales</taxon>
        <taxon>Pseudonocardiaceae</taxon>
        <taxon>Actinoalloteichus</taxon>
        <taxon>Actinoalloteichus cyanogriseus</taxon>
    </lineage>
</organism>
<protein>
    <submittedName>
        <fullName evidence="1">Aromatase</fullName>
    </submittedName>
</protein>
<gene>
    <name evidence="1" type="ORF">G443_001503</name>
</gene>
<dbReference type="InterPro" id="IPR019587">
    <property type="entry name" value="Polyketide_cyclase/dehydratase"/>
</dbReference>
<reference evidence="1 2" key="2">
    <citation type="submission" date="2022-06" db="EMBL/GenBank/DDBJ databases">
        <title>Genomic Encyclopedia of Type Strains, Phase I: the one thousand microbial genomes (KMG-I) project.</title>
        <authorList>
            <person name="Kyrpides N."/>
        </authorList>
    </citation>
    <scope>NUCLEOTIDE SEQUENCE [LARGE SCALE GENOMIC DNA]</scope>
    <source>
        <strain evidence="1 2">DSM 43889</strain>
    </source>
</reference>
<sequence>MSVHTDNEIVINAPFDLVWSMTNDVASWPELFSEYATAEILETRGRTVRFRLSMYPDEQGRVWSWVSERTPEVETRTVRAHRVETGAFRYMWIYWQYDEVEDGVRMRWVQDFEMKPTALLGDAAMEERVNGNSRTQMALIKEKVEAAARAAVPG</sequence>
<reference evidence="1 2" key="1">
    <citation type="submission" date="2013-07" db="EMBL/GenBank/DDBJ databases">
        <authorList>
            <consortium name="DOE Joint Genome Institute"/>
            <person name="Reeve W."/>
            <person name="Huntemann M."/>
            <person name="Han J."/>
            <person name="Chen A."/>
            <person name="Kyrpides N."/>
            <person name="Mavromatis K."/>
            <person name="Markowitz V."/>
            <person name="Palaniappan K."/>
            <person name="Ivanova N."/>
            <person name="Schaumberg A."/>
            <person name="Pati A."/>
            <person name="Liolios K."/>
            <person name="Nordberg H.P."/>
            <person name="Cantor M.N."/>
            <person name="Hua S.X."/>
            <person name="Woyke T."/>
        </authorList>
    </citation>
    <scope>NUCLEOTIDE SEQUENCE [LARGE SCALE GENOMIC DNA]</scope>
    <source>
        <strain evidence="1 2">DSM 43889</strain>
    </source>
</reference>
<proteinExistence type="predicted"/>
<dbReference type="SUPFAM" id="SSF55961">
    <property type="entry name" value="Bet v1-like"/>
    <property type="match status" value="1"/>
</dbReference>
<dbReference type="Proteomes" id="UP000791080">
    <property type="component" value="Unassembled WGS sequence"/>
</dbReference>
<dbReference type="Gene3D" id="3.30.530.20">
    <property type="match status" value="1"/>
</dbReference>
<evidence type="ECO:0000313" key="1">
    <source>
        <dbReference type="EMBL" id="MCP2331233.1"/>
    </source>
</evidence>
<evidence type="ECO:0000313" key="2">
    <source>
        <dbReference type="Proteomes" id="UP000791080"/>
    </source>
</evidence>
<name>A0ABT1JFN1_ACTCY</name>
<dbReference type="EMBL" id="AUBJ02000001">
    <property type="protein sequence ID" value="MCP2331233.1"/>
    <property type="molecule type" value="Genomic_DNA"/>
</dbReference>
<dbReference type="CDD" id="cd08860">
    <property type="entry name" value="TcmN_ARO-CYC_like"/>
    <property type="match status" value="1"/>
</dbReference>
<dbReference type="Pfam" id="PF10604">
    <property type="entry name" value="Polyketide_cyc2"/>
    <property type="match status" value="1"/>
</dbReference>
<dbReference type="InterPro" id="IPR023393">
    <property type="entry name" value="START-like_dom_sf"/>
</dbReference>
<dbReference type="RefSeq" id="WP_026419125.1">
    <property type="nucleotide sequence ID" value="NZ_AUBJ02000001.1"/>
</dbReference>
<accession>A0ABT1JFN1</accession>
<keyword evidence="2" id="KW-1185">Reference proteome</keyword>
<comment type="caution">
    <text evidence="1">The sequence shown here is derived from an EMBL/GenBank/DDBJ whole genome shotgun (WGS) entry which is preliminary data.</text>
</comment>